<evidence type="ECO:0000259" key="5">
    <source>
        <dbReference type="PROSITE" id="PS51880"/>
    </source>
</evidence>
<gene>
    <name evidence="6" type="ORF">DI09_135p20</name>
</gene>
<name>A0A098VV31_9MICR</name>
<keyword evidence="2" id="KW-0067">ATP-binding</keyword>
<dbReference type="SUPFAM" id="SSF81271">
    <property type="entry name" value="TGS-like"/>
    <property type="match status" value="1"/>
</dbReference>
<dbReference type="Proteomes" id="UP000029725">
    <property type="component" value="Unassembled WGS sequence"/>
</dbReference>
<reference evidence="6 7" key="1">
    <citation type="submission" date="2014-04" db="EMBL/GenBank/DDBJ databases">
        <title>A new species of microsporidia sheds light on the evolution of extreme parasitism.</title>
        <authorList>
            <person name="Haag K.L."/>
            <person name="James T.Y."/>
            <person name="Larsson R."/>
            <person name="Schaer T.M."/>
            <person name="Refardt D."/>
            <person name="Pombert J.-F."/>
            <person name="Ebert D."/>
        </authorList>
    </citation>
    <scope>NUCLEOTIDE SEQUENCE [LARGE SCALE GENOMIC DNA]</scope>
    <source>
        <strain evidence="6 7">UGP3</strain>
        <tissue evidence="6">Spores</tissue>
    </source>
</reference>
<dbReference type="InterPro" id="IPR027417">
    <property type="entry name" value="P-loop_NTPase"/>
</dbReference>
<evidence type="ECO:0000313" key="6">
    <source>
        <dbReference type="EMBL" id="KGG52785.1"/>
    </source>
</evidence>
<feature type="domain" description="OBG-type G" evidence="4">
    <location>
        <begin position="21"/>
        <end position="280"/>
    </location>
</feature>
<dbReference type="NCBIfam" id="TIGR00092">
    <property type="entry name" value="redox-regulated ATPase YchF"/>
    <property type="match status" value="1"/>
</dbReference>
<dbReference type="PIRSF" id="PIRSF006641">
    <property type="entry name" value="CHP00092"/>
    <property type="match status" value="1"/>
</dbReference>
<feature type="domain" description="TGS" evidence="5">
    <location>
        <begin position="278"/>
        <end position="362"/>
    </location>
</feature>
<dbReference type="InterPro" id="IPR012675">
    <property type="entry name" value="Beta-grasp_dom_sf"/>
</dbReference>
<dbReference type="PRINTS" id="PR00326">
    <property type="entry name" value="GTP1OBG"/>
</dbReference>
<dbReference type="OrthoDB" id="424823at2759"/>
<dbReference type="InterPro" id="IPR041706">
    <property type="entry name" value="YchF_N"/>
</dbReference>
<evidence type="ECO:0000256" key="1">
    <source>
        <dbReference type="ARBA" id="ARBA00022741"/>
    </source>
</evidence>
<dbReference type="VEuPathDB" id="MicrosporidiaDB:DI09_135p20"/>
<keyword evidence="1" id="KW-0547">Nucleotide-binding</keyword>
<dbReference type="GO" id="GO:0005737">
    <property type="term" value="C:cytoplasm"/>
    <property type="evidence" value="ECO:0007669"/>
    <property type="project" value="TreeGrafter"/>
</dbReference>
<protein>
    <recommendedName>
        <fullName evidence="3">Obg-like ATPase homolog</fullName>
    </recommendedName>
</protein>
<dbReference type="RefSeq" id="XP_013239221.1">
    <property type="nucleotide sequence ID" value="XM_013383767.1"/>
</dbReference>
<dbReference type="PROSITE" id="PS51880">
    <property type="entry name" value="TGS"/>
    <property type="match status" value="1"/>
</dbReference>
<keyword evidence="7" id="KW-1185">Reference proteome</keyword>
<dbReference type="Gene3D" id="3.40.50.300">
    <property type="entry name" value="P-loop containing nucleotide triphosphate hydrolases"/>
    <property type="match status" value="1"/>
</dbReference>
<dbReference type="InterPro" id="IPR023192">
    <property type="entry name" value="TGS-like_dom_sf"/>
</dbReference>
<dbReference type="Gene3D" id="3.10.20.30">
    <property type="match status" value="1"/>
</dbReference>
<evidence type="ECO:0000256" key="3">
    <source>
        <dbReference type="ARBA" id="ARBA00068719"/>
    </source>
</evidence>
<dbReference type="CDD" id="cd01900">
    <property type="entry name" value="YchF"/>
    <property type="match status" value="1"/>
</dbReference>
<dbReference type="InterPro" id="IPR013029">
    <property type="entry name" value="YchF_C"/>
</dbReference>
<dbReference type="InterPro" id="IPR012676">
    <property type="entry name" value="TGS-like"/>
</dbReference>
<organism evidence="6 7">
    <name type="scientific">Mitosporidium daphniae</name>
    <dbReference type="NCBI Taxonomy" id="1485682"/>
    <lineage>
        <taxon>Eukaryota</taxon>
        <taxon>Fungi</taxon>
        <taxon>Fungi incertae sedis</taxon>
        <taxon>Microsporidia</taxon>
        <taxon>Mitosporidium</taxon>
    </lineage>
</organism>
<dbReference type="EMBL" id="JMKJ01000039">
    <property type="protein sequence ID" value="KGG52785.1"/>
    <property type="molecule type" value="Genomic_DNA"/>
</dbReference>
<dbReference type="InterPro" id="IPR004396">
    <property type="entry name" value="ATPase_YchF/OLA1"/>
</dbReference>
<dbReference type="GO" id="GO:0005524">
    <property type="term" value="F:ATP binding"/>
    <property type="evidence" value="ECO:0007669"/>
    <property type="project" value="UniProtKB-KW"/>
</dbReference>
<dbReference type="FunFam" id="3.10.20.30:FF:000001">
    <property type="entry name" value="Ribosome-binding ATPase YchF"/>
    <property type="match status" value="1"/>
</dbReference>
<dbReference type="InterPro" id="IPR031167">
    <property type="entry name" value="G_OBG"/>
</dbReference>
<evidence type="ECO:0000259" key="4">
    <source>
        <dbReference type="PROSITE" id="PS51710"/>
    </source>
</evidence>
<dbReference type="Pfam" id="PF06071">
    <property type="entry name" value="YchF-GTPase_C"/>
    <property type="match status" value="1"/>
</dbReference>
<dbReference type="Pfam" id="PF01926">
    <property type="entry name" value="MMR_HSR1"/>
    <property type="match status" value="1"/>
</dbReference>
<proteinExistence type="predicted"/>
<sequence length="369" mass="41100">MSQKNIKDTPTILLGRPSNTLKMGIVGLPNVGKSTFFNVLTRSSVPAENRPFCTINPSENKVAVPDARFDWLCEKYEPVSKIPAYLVVIDIAGLVKGASKGEGLGNAFLSHIKAVDGIFHMVRTFADDSIEHVEGDVNPIRDMEIIHDELRLKDVEFLTKQLEIAKKNLRGHEQDKIKKLECDTIAKALETVTSQKDIREIAWNNKEIEIINTLQLLTAKSMVYLANMTPDEFIKKKNKWLPKMKEWIDAKGIGDTLIPFSAALEGSPEELPKGVHSTLPKIIKLGYQALQLQYYFTSGIKAPQAAGVIHTDFERGFIAAEVMAFDDLRECGTEAAVKAAGKYMVKGKDYVVNDGDVIFFKFNVTGKKK</sequence>
<dbReference type="HOGENOM" id="CLU_018395_1_0_1"/>
<dbReference type="GO" id="GO:0005525">
    <property type="term" value="F:GTP binding"/>
    <property type="evidence" value="ECO:0007669"/>
    <property type="project" value="InterPro"/>
</dbReference>
<dbReference type="PANTHER" id="PTHR23305:SF11">
    <property type="entry name" value="OBG-LIKE ATPASE 1"/>
    <property type="match status" value="1"/>
</dbReference>
<dbReference type="AlphaFoldDB" id="A0A098VV31"/>
<dbReference type="GO" id="GO:0016887">
    <property type="term" value="F:ATP hydrolysis activity"/>
    <property type="evidence" value="ECO:0007669"/>
    <property type="project" value="InterPro"/>
</dbReference>
<dbReference type="Gene3D" id="1.10.150.300">
    <property type="entry name" value="TGS-like domain"/>
    <property type="match status" value="1"/>
</dbReference>
<accession>A0A098VV31</accession>
<evidence type="ECO:0000313" key="7">
    <source>
        <dbReference type="Proteomes" id="UP000029725"/>
    </source>
</evidence>
<evidence type="ECO:0000256" key="2">
    <source>
        <dbReference type="ARBA" id="ARBA00022840"/>
    </source>
</evidence>
<comment type="caution">
    <text evidence="6">The sequence shown here is derived from an EMBL/GenBank/DDBJ whole genome shotgun (WGS) entry which is preliminary data.</text>
</comment>
<dbReference type="SUPFAM" id="SSF52540">
    <property type="entry name" value="P-loop containing nucleoside triphosphate hydrolases"/>
    <property type="match status" value="1"/>
</dbReference>
<dbReference type="InterPro" id="IPR006073">
    <property type="entry name" value="GTP-bd"/>
</dbReference>
<dbReference type="PROSITE" id="PS51710">
    <property type="entry name" value="G_OBG"/>
    <property type="match status" value="1"/>
</dbReference>
<dbReference type="InterPro" id="IPR004095">
    <property type="entry name" value="TGS"/>
</dbReference>
<dbReference type="GeneID" id="25258323"/>
<dbReference type="FunFam" id="1.10.150.300:FF:000001">
    <property type="entry name" value="Ribosome-binding ATPase YchF"/>
    <property type="match status" value="1"/>
</dbReference>
<dbReference type="PANTHER" id="PTHR23305">
    <property type="entry name" value="OBG GTPASE FAMILY"/>
    <property type="match status" value="1"/>
</dbReference>